<evidence type="ECO:0000313" key="1">
    <source>
        <dbReference type="EMBL" id="CEK50201.1"/>
    </source>
</evidence>
<name>A0A0B6Y2W0_9EUPU</name>
<sequence length="71" mass="8139">LRATGIERALKFWRKGRGIIVKYNTLYNQCAKYVSSPHRNLSEMTLQQALSVTLRVQPANQLYVFSSQTHG</sequence>
<feature type="non-terminal residue" evidence="1">
    <location>
        <position position="1"/>
    </location>
</feature>
<organism evidence="1">
    <name type="scientific">Arion vulgaris</name>
    <dbReference type="NCBI Taxonomy" id="1028688"/>
    <lineage>
        <taxon>Eukaryota</taxon>
        <taxon>Metazoa</taxon>
        <taxon>Spiralia</taxon>
        <taxon>Lophotrochozoa</taxon>
        <taxon>Mollusca</taxon>
        <taxon>Gastropoda</taxon>
        <taxon>Heterobranchia</taxon>
        <taxon>Euthyneura</taxon>
        <taxon>Panpulmonata</taxon>
        <taxon>Eupulmonata</taxon>
        <taxon>Stylommatophora</taxon>
        <taxon>Helicina</taxon>
        <taxon>Arionoidea</taxon>
        <taxon>Arionidae</taxon>
        <taxon>Arion</taxon>
    </lineage>
</organism>
<gene>
    <name evidence="1" type="primary">ORF10121</name>
</gene>
<proteinExistence type="predicted"/>
<dbReference type="EMBL" id="HACG01003336">
    <property type="protein sequence ID" value="CEK50201.1"/>
    <property type="molecule type" value="Transcribed_RNA"/>
</dbReference>
<protein>
    <submittedName>
        <fullName evidence="1">Uncharacterized protein</fullName>
    </submittedName>
</protein>
<accession>A0A0B6Y2W0</accession>
<reference evidence="1" key="1">
    <citation type="submission" date="2014-12" db="EMBL/GenBank/DDBJ databases">
        <title>Insight into the proteome of Arion vulgaris.</title>
        <authorList>
            <person name="Aradska J."/>
            <person name="Bulat T."/>
            <person name="Smidak R."/>
            <person name="Sarate P."/>
            <person name="Gangsoo J."/>
            <person name="Sialana F."/>
            <person name="Bilban M."/>
            <person name="Lubec G."/>
        </authorList>
    </citation>
    <scope>NUCLEOTIDE SEQUENCE</scope>
    <source>
        <tissue evidence="1">Skin</tissue>
    </source>
</reference>
<dbReference type="AlphaFoldDB" id="A0A0B6Y2W0"/>